<dbReference type="AlphaFoldDB" id="A0ABD5Q7H3"/>
<comment type="caution">
    <text evidence="2">The sequence shown here is derived from an EMBL/GenBank/DDBJ whole genome shotgun (WGS) entry which is preliminary data.</text>
</comment>
<dbReference type="RefSeq" id="WP_254270813.1">
    <property type="nucleotide sequence ID" value="NZ_CP100403.1"/>
</dbReference>
<feature type="domain" description="Halobacterial output" evidence="1">
    <location>
        <begin position="4"/>
        <end position="75"/>
    </location>
</feature>
<accession>A0ABD5Q7H3</accession>
<dbReference type="EMBL" id="JBHSHT010000003">
    <property type="protein sequence ID" value="MFC4826605.1"/>
    <property type="molecule type" value="Genomic_DNA"/>
</dbReference>
<dbReference type="Pfam" id="PF18545">
    <property type="entry name" value="HalOD1"/>
    <property type="match status" value="1"/>
</dbReference>
<reference evidence="2 3" key="1">
    <citation type="journal article" date="2019" name="Int. J. Syst. Evol. Microbiol.">
        <title>The Global Catalogue of Microorganisms (GCM) 10K type strain sequencing project: providing services to taxonomists for standard genome sequencing and annotation.</title>
        <authorList>
            <consortium name="The Broad Institute Genomics Platform"/>
            <consortium name="The Broad Institute Genome Sequencing Center for Infectious Disease"/>
            <person name="Wu L."/>
            <person name="Ma J."/>
        </authorList>
    </citation>
    <scope>NUCLEOTIDE SEQUENCE [LARGE SCALE GENOMIC DNA]</scope>
    <source>
        <strain evidence="2 3">XZYJ18</strain>
    </source>
</reference>
<evidence type="ECO:0000259" key="1">
    <source>
        <dbReference type="Pfam" id="PF18545"/>
    </source>
</evidence>
<keyword evidence="3" id="KW-1185">Reference proteome</keyword>
<evidence type="ECO:0000313" key="3">
    <source>
        <dbReference type="Proteomes" id="UP001595945"/>
    </source>
</evidence>
<evidence type="ECO:0000313" key="2">
    <source>
        <dbReference type="EMBL" id="MFC4826605.1"/>
    </source>
</evidence>
<sequence length="82" mass="9067">MQEGESVTEAVLRAVSAEKDSHPAELESLYSVIETDALDRLFAPQMSGHPRMANGTVAFRYNDYDIRVTHDGEVLLRESGGE</sequence>
<proteinExistence type="predicted"/>
<organism evidence="2 3">
    <name type="scientific">Halorussus aquaticus</name>
    <dbReference type="NCBI Taxonomy" id="2953748"/>
    <lineage>
        <taxon>Archaea</taxon>
        <taxon>Methanobacteriati</taxon>
        <taxon>Methanobacteriota</taxon>
        <taxon>Stenosarchaea group</taxon>
        <taxon>Halobacteria</taxon>
        <taxon>Halobacteriales</taxon>
        <taxon>Haladaptataceae</taxon>
        <taxon>Halorussus</taxon>
    </lineage>
</organism>
<name>A0ABD5Q7H3_9EURY</name>
<protein>
    <submittedName>
        <fullName evidence="2">HalOD1 output domain-containing protein</fullName>
    </submittedName>
</protein>
<dbReference type="GeneID" id="73048011"/>
<dbReference type="Proteomes" id="UP001595945">
    <property type="component" value="Unassembled WGS sequence"/>
</dbReference>
<gene>
    <name evidence="2" type="ORF">ACFO9K_20295</name>
</gene>
<dbReference type="InterPro" id="IPR040624">
    <property type="entry name" value="HalOD1"/>
</dbReference>